<evidence type="ECO:0000313" key="9">
    <source>
        <dbReference type="EMBL" id="RIB35116.1"/>
    </source>
</evidence>
<evidence type="ECO:0000256" key="6">
    <source>
        <dbReference type="ARBA" id="ARBA00022884"/>
    </source>
</evidence>
<reference evidence="9 10" key="1">
    <citation type="journal article" date="2018" name="Syst. Appl. Microbiol.">
        <title>A new symbiotic nanoarchaeote (Candidatus Nanoclepta minutus) and its host (Zestosphaera tikiterensis gen. nov., sp. nov.) from a New Zealand hot spring.</title>
        <authorList>
            <person name="St John E."/>
            <person name="Liu Y."/>
            <person name="Podar M."/>
            <person name="Stott M.B."/>
            <person name="Meneghin J."/>
            <person name="Chen Z."/>
            <person name="Lagutin K."/>
            <person name="Mitchell K."/>
            <person name="Reysenbach A.L."/>
        </authorList>
    </citation>
    <scope>NUCLEOTIDE SEQUENCE [LARGE SCALE GENOMIC DNA]</scope>
    <source>
        <strain evidence="9">NZ3</strain>
    </source>
</reference>
<dbReference type="EMBL" id="MWMI01000006">
    <property type="protein sequence ID" value="RIB35116.1"/>
    <property type="molecule type" value="Genomic_DNA"/>
</dbReference>
<dbReference type="EC" id="2.1.1.216" evidence="7"/>
<sequence length="360" mass="42374">MIFFEGRAKIDIPEIVLSKKSKVFYNPYMKINRDFTIIILKSFYDISGKKFEILDSMAATGIRSIRIFKEIPEVVKSLTIVDIRESSIDNIKENLKINEIEGDIEILREDCRKVMYSRHFDYIDIDPFGSPVGFIQPAVFSLRNGGLLGVTATDISALSGSRKEACFRKYGVISFKTDFYLEFGIRVLSKYVIEEALRFDVALVPVFSYYYRHHYRIFFRKTKRSREIRYLIDNLGFVYYCRNCGYKSDEDERCKICGNKMERIGPIYKGNLYDELTLKYFDANRKNFSLDKDENTIIERILGCDSKMNVWYYYDLGYIAKYLKIDRIPKMEKILEVNNACRTHFSNLGIKCYEYPNLKI</sequence>
<dbReference type="AlphaFoldDB" id="A0A397WR14"/>
<organism evidence="9 10">
    <name type="scientific">Candidatus Nanoclepta minutus</name>
    <dbReference type="NCBI Taxonomy" id="1940235"/>
    <lineage>
        <taxon>Archaea</taxon>
        <taxon>Nanobdellota</taxon>
        <taxon>Candidatus Nanoclepta</taxon>
    </lineage>
</organism>
<evidence type="ECO:0000256" key="4">
    <source>
        <dbReference type="ARBA" id="ARBA00022691"/>
    </source>
</evidence>
<accession>A0A397WR14</accession>
<dbReference type="PANTHER" id="PTHR10631:SF3">
    <property type="entry name" value="TRNA (GUANINE(26)-N(2))-DIMETHYLTRANSFERASE"/>
    <property type="match status" value="1"/>
</dbReference>
<evidence type="ECO:0000256" key="7">
    <source>
        <dbReference type="ARBA" id="ARBA00039099"/>
    </source>
</evidence>
<keyword evidence="4 8" id="KW-0949">S-adenosyl-L-methionine</keyword>
<name>A0A397WR14_9ARCH</name>
<dbReference type="Gene3D" id="3.40.50.150">
    <property type="entry name" value="Vaccinia Virus protein VP39"/>
    <property type="match status" value="1"/>
</dbReference>
<gene>
    <name evidence="9" type="ORF">BXU00_03235</name>
</gene>
<dbReference type="InterPro" id="IPR029063">
    <property type="entry name" value="SAM-dependent_MTases_sf"/>
</dbReference>
<dbReference type="Pfam" id="PF02005">
    <property type="entry name" value="TRM"/>
    <property type="match status" value="1"/>
</dbReference>
<dbReference type="Gene3D" id="3.30.56.70">
    <property type="entry name" value="N2,N2-dimethylguanosine tRNA methyltransferase, C-terminal domain"/>
    <property type="match status" value="1"/>
</dbReference>
<comment type="caution">
    <text evidence="9">The sequence shown here is derived from an EMBL/GenBank/DDBJ whole genome shotgun (WGS) entry which is preliminary data.</text>
</comment>
<dbReference type="Proteomes" id="UP000266622">
    <property type="component" value="Unassembled WGS sequence"/>
</dbReference>
<keyword evidence="3 8" id="KW-0808">Transferase</keyword>
<proteinExistence type="inferred from homology"/>
<keyword evidence="5 8" id="KW-0819">tRNA processing</keyword>
<dbReference type="PROSITE" id="PS51626">
    <property type="entry name" value="SAM_MT_TRM1"/>
    <property type="match status" value="1"/>
</dbReference>
<dbReference type="InterPro" id="IPR002905">
    <property type="entry name" value="Trm1"/>
</dbReference>
<comment type="similarity">
    <text evidence="8">Belongs to the class I-like SAM-binding methyltransferase superfamily. Trm1 family.</text>
</comment>
<dbReference type="GO" id="GO:0002940">
    <property type="term" value="P:tRNA N2-guanine methylation"/>
    <property type="evidence" value="ECO:0007669"/>
    <property type="project" value="TreeGrafter"/>
</dbReference>
<evidence type="ECO:0000256" key="8">
    <source>
        <dbReference type="PROSITE-ProRule" id="PRU00958"/>
    </source>
</evidence>
<evidence type="ECO:0000256" key="3">
    <source>
        <dbReference type="ARBA" id="ARBA00022679"/>
    </source>
</evidence>
<keyword evidence="6 8" id="KW-0694">RNA-binding</keyword>
<evidence type="ECO:0000256" key="2">
    <source>
        <dbReference type="ARBA" id="ARBA00022603"/>
    </source>
</evidence>
<evidence type="ECO:0000256" key="5">
    <source>
        <dbReference type="ARBA" id="ARBA00022694"/>
    </source>
</evidence>
<evidence type="ECO:0000313" key="10">
    <source>
        <dbReference type="Proteomes" id="UP000266622"/>
    </source>
</evidence>
<evidence type="ECO:0000256" key="1">
    <source>
        <dbReference type="ARBA" id="ARBA00022555"/>
    </source>
</evidence>
<dbReference type="GO" id="GO:0000049">
    <property type="term" value="F:tRNA binding"/>
    <property type="evidence" value="ECO:0007669"/>
    <property type="project" value="UniProtKB-UniRule"/>
</dbReference>
<dbReference type="PANTHER" id="PTHR10631">
    <property type="entry name" value="N 2 ,N 2 -DIMETHYLGUANOSINE TRNA METHYLTRANSFERASE"/>
    <property type="match status" value="1"/>
</dbReference>
<dbReference type="GO" id="GO:0160104">
    <property type="term" value="F:tRNA (guanine(26)-N2)-dimethyltransferase activity"/>
    <property type="evidence" value="ECO:0007669"/>
    <property type="project" value="UniProtKB-EC"/>
</dbReference>
<dbReference type="SUPFAM" id="SSF53335">
    <property type="entry name" value="S-adenosyl-L-methionine-dependent methyltransferases"/>
    <property type="match status" value="1"/>
</dbReference>
<keyword evidence="1 8" id="KW-0820">tRNA-binding</keyword>
<keyword evidence="2 8" id="KW-0489">Methyltransferase</keyword>
<dbReference type="InterPro" id="IPR042296">
    <property type="entry name" value="tRNA_met_Trm1_C"/>
</dbReference>
<protein>
    <recommendedName>
        <fullName evidence="7">tRNA (guanine(26)-N(2))-dimethyltransferase</fullName>
        <ecNumber evidence="7">2.1.1.216</ecNumber>
    </recommendedName>
</protein>